<keyword evidence="7 11" id="KW-0720">Serine protease</keyword>
<keyword evidence="14" id="KW-1185">Reference proteome</keyword>
<sequence length="471" mass="53540">MDEPKEVENADTGEFPVTFKEKLVHFDNVTNVKREKFEVKVQKKKFDRLKSSVEPLKRKLTNITRPIIVVPRTANPIYGKLSFTIASSSMIIISFIFELVYNHNSFNGRCISPIVHPSLISGDVITKKHLPYIVNIGYGACEVNLNDSAHNRAFIGSGTVDDGWPMVNLKKYDGSKSSGRFDSPNARIFETLGGLNSNKIRNYKEYYRLVWSMFLHGSVIHMVFNLCCQIQSLWMIEPDWGFFRTAGLYFVSGIFGNLLSAILDPCGTTVGSSGAMYGLMGALIPYCIEYWKMIARPKFILSFVISFVLFGLLTGLSGYTDNYTHLGGFIAGVLWGFGTIDLRDKNKKVKKQCIDDIGKENNFKERVIKRFVKYKEFWKGSRNEWILRAVCMSLLLIITTILFIIMVNGKIFENFDPPGQLKFGGWQNCYCCKIKKQNASGIDKKYVINSDGMSWCFHNLSVANYFCNLNK</sequence>
<keyword evidence="5 11" id="KW-0812">Transmembrane</keyword>
<feature type="active site" evidence="10">
    <location>
        <position position="325"/>
    </location>
</feature>
<dbReference type="EMBL" id="FO082872">
    <property type="protein sequence ID" value="SJK86041.1"/>
    <property type="molecule type" value="Genomic_DNA"/>
</dbReference>
<dbReference type="GO" id="GO:0004252">
    <property type="term" value="F:serine-type endopeptidase activity"/>
    <property type="evidence" value="ECO:0007669"/>
    <property type="project" value="InterPro"/>
</dbReference>
<evidence type="ECO:0000256" key="7">
    <source>
        <dbReference type="ARBA" id="ARBA00022825"/>
    </source>
</evidence>
<feature type="transmembrane region" description="Helical" evidence="11">
    <location>
        <begin position="269"/>
        <end position="288"/>
    </location>
</feature>
<dbReference type="KEGG" id="bmic:BMR1_02g02776"/>
<feature type="domain" description="Peptidase S54 rhomboid" evidence="12">
    <location>
        <begin position="204"/>
        <end position="338"/>
    </location>
</feature>
<comment type="subcellular location">
    <subcellularLocation>
        <location evidence="2 11">Membrane</location>
        <topology evidence="2 11">Multi-pass membrane protein</topology>
    </subcellularLocation>
</comment>
<feature type="transmembrane region" description="Helical" evidence="11">
    <location>
        <begin position="240"/>
        <end position="263"/>
    </location>
</feature>
<evidence type="ECO:0000256" key="5">
    <source>
        <dbReference type="ARBA" id="ARBA00022692"/>
    </source>
</evidence>
<dbReference type="Gene3D" id="1.20.1540.10">
    <property type="entry name" value="Rhomboid-like"/>
    <property type="match status" value="1"/>
</dbReference>
<comment type="caution">
    <text evidence="11">Lacks conserved residue(s) required for the propagation of feature annotation.</text>
</comment>
<dbReference type="GeneID" id="33043658"/>
<evidence type="ECO:0000313" key="13">
    <source>
        <dbReference type="EMBL" id="SJK86041.1"/>
    </source>
</evidence>
<evidence type="ECO:0000256" key="11">
    <source>
        <dbReference type="RuleBase" id="RU362115"/>
    </source>
</evidence>
<dbReference type="PANTHER" id="PTHR22936:SF69">
    <property type="entry name" value="RHOMBOID-LIKE PROTEIN"/>
    <property type="match status" value="1"/>
</dbReference>
<feature type="transmembrane region" description="Helical" evidence="11">
    <location>
        <begin position="206"/>
        <end position="228"/>
    </location>
</feature>
<evidence type="ECO:0000259" key="12">
    <source>
        <dbReference type="Pfam" id="PF01694"/>
    </source>
</evidence>
<gene>
    <name evidence="13" type="ORF">BMR1_02g02776</name>
</gene>
<dbReference type="AlphaFoldDB" id="A0A1R4AAL5"/>
<proteinExistence type="inferred from homology"/>
<dbReference type="OrthoDB" id="418595at2759"/>
<name>A0A1R4AAL5_BABMR</name>
<accession>A0A1R4AAL5</accession>
<dbReference type="Proteomes" id="UP000002899">
    <property type="component" value="Chromosome II"/>
</dbReference>
<dbReference type="VEuPathDB" id="PiroplasmaDB:BMR1_02g02776"/>
<feature type="transmembrane region" description="Helical" evidence="11">
    <location>
        <begin position="300"/>
        <end position="319"/>
    </location>
</feature>
<evidence type="ECO:0000256" key="4">
    <source>
        <dbReference type="ARBA" id="ARBA00022670"/>
    </source>
</evidence>
<evidence type="ECO:0000256" key="1">
    <source>
        <dbReference type="ARBA" id="ARBA00000156"/>
    </source>
</evidence>
<dbReference type="GO" id="GO:0006508">
    <property type="term" value="P:proteolysis"/>
    <property type="evidence" value="ECO:0007669"/>
    <property type="project" value="UniProtKB-KW"/>
</dbReference>
<evidence type="ECO:0000256" key="9">
    <source>
        <dbReference type="ARBA" id="ARBA00023136"/>
    </source>
</evidence>
<feature type="transmembrane region" description="Helical" evidence="11">
    <location>
        <begin position="385"/>
        <end position="407"/>
    </location>
</feature>
<evidence type="ECO:0000256" key="6">
    <source>
        <dbReference type="ARBA" id="ARBA00022801"/>
    </source>
</evidence>
<keyword evidence="4 11" id="KW-0645">Protease</keyword>
<protein>
    <recommendedName>
        <fullName evidence="11">Rhomboid-like protease</fullName>
        <ecNumber evidence="11">3.4.21.105</ecNumber>
    </recommendedName>
</protein>
<feature type="transmembrane region" description="Helical" evidence="11">
    <location>
        <begin position="325"/>
        <end position="342"/>
    </location>
</feature>
<evidence type="ECO:0000256" key="8">
    <source>
        <dbReference type="ARBA" id="ARBA00022989"/>
    </source>
</evidence>
<reference evidence="13 14" key="3">
    <citation type="journal article" date="2016" name="Sci. Rep.">
        <title>Genome-wide diversity and gene expression profiling of Babesia microti isolates identify polymorphic genes that mediate host-pathogen interactions.</title>
        <authorList>
            <person name="Silva J.C."/>
            <person name="Cornillot E."/>
            <person name="McCracken C."/>
            <person name="Usmani-Brown S."/>
            <person name="Dwivedi A."/>
            <person name="Ifeonu O.O."/>
            <person name="Crabtree J."/>
            <person name="Gotia H.T."/>
            <person name="Virji A.Z."/>
            <person name="Reynes C."/>
            <person name="Colinge J."/>
            <person name="Kumar V."/>
            <person name="Lawres L."/>
            <person name="Pazzi J.E."/>
            <person name="Pablo J.V."/>
            <person name="Hung C."/>
            <person name="Brancato J."/>
            <person name="Kumari P."/>
            <person name="Orvis J."/>
            <person name="Tretina K."/>
            <person name="Chibucos M."/>
            <person name="Ott S."/>
            <person name="Sadzewicz L."/>
            <person name="Sengamalay N."/>
            <person name="Shetty A.C."/>
            <person name="Su Q."/>
            <person name="Tallon L."/>
            <person name="Fraser C.M."/>
            <person name="Frutos R."/>
            <person name="Molina D.M."/>
            <person name="Krause P.J."/>
            <person name="Ben Mamoun C."/>
        </authorList>
    </citation>
    <scope>NUCLEOTIDE SEQUENCE [LARGE SCALE GENOMIC DNA]</scope>
    <source>
        <strain evidence="13 14">RI</strain>
    </source>
</reference>
<dbReference type="InterPro" id="IPR002610">
    <property type="entry name" value="Peptidase_S54_rhomboid-like"/>
</dbReference>
<dbReference type="RefSeq" id="XP_021338238.1">
    <property type="nucleotide sequence ID" value="XM_021481615.1"/>
</dbReference>
<dbReference type="PIRSF" id="PIRSF037023">
    <property type="entry name" value="Rhomboid-like_ROM4_ROM5"/>
    <property type="match status" value="1"/>
</dbReference>
<comment type="function">
    <text evidence="11">Serine protease involved in intramembrane proteolysis.</text>
</comment>
<feature type="active site" description="Nucleophile" evidence="10">
    <location>
        <position position="273"/>
    </location>
</feature>
<evidence type="ECO:0000313" key="14">
    <source>
        <dbReference type="Proteomes" id="UP000002899"/>
    </source>
</evidence>
<keyword evidence="8 11" id="KW-1133">Transmembrane helix</keyword>
<dbReference type="SUPFAM" id="SSF144091">
    <property type="entry name" value="Rhomboid-like"/>
    <property type="match status" value="1"/>
</dbReference>
<dbReference type="PANTHER" id="PTHR22936">
    <property type="entry name" value="RHOMBOID-RELATED"/>
    <property type="match status" value="1"/>
</dbReference>
<dbReference type="Pfam" id="PF01694">
    <property type="entry name" value="Rhomboid"/>
    <property type="match status" value="1"/>
</dbReference>
<comment type="similarity">
    <text evidence="3 11">Belongs to the peptidase S54 family.</text>
</comment>
<dbReference type="InterPro" id="IPR035952">
    <property type="entry name" value="Rhomboid-like_sf"/>
</dbReference>
<keyword evidence="6 11" id="KW-0378">Hydrolase</keyword>
<organism evidence="13 14">
    <name type="scientific">Babesia microti (strain RI)</name>
    <dbReference type="NCBI Taxonomy" id="1133968"/>
    <lineage>
        <taxon>Eukaryota</taxon>
        <taxon>Sar</taxon>
        <taxon>Alveolata</taxon>
        <taxon>Apicomplexa</taxon>
        <taxon>Aconoidasida</taxon>
        <taxon>Piroplasmida</taxon>
        <taxon>Babesiidae</taxon>
        <taxon>Babesia</taxon>
    </lineage>
</organism>
<evidence type="ECO:0000256" key="10">
    <source>
        <dbReference type="PIRSR" id="PIRSR037023-1"/>
    </source>
</evidence>
<dbReference type="InterPro" id="IPR017092">
    <property type="entry name" value="Pept_S54_Rhomboid-like_Rom4/5"/>
</dbReference>
<keyword evidence="9 11" id="KW-0472">Membrane</keyword>
<evidence type="ECO:0000256" key="3">
    <source>
        <dbReference type="ARBA" id="ARBA00009045"/>
    </source>
</evidence>
<dbReference type="InterPro" id="IPR022764">
    <property type="entry name" value="Peptidase_S54_rhomboid_dom"/>
</dbReference>
<dbReference type="EC" id="3.4.21.105" evidence="11"/>
<dbReference type="GO" id="GO:0016020">
    <property type="term" value="C:membrane"/>
    <property type="evidence" value="ECO:0007669"/>
    <property type="project" value="UniProtKB-SubCell"/>
</dbReference>
<reference evidence="13 14" key="2">
    <citation type="journal article" date="2013" name="PLoS ONE">
        <title>Whole genome mapping and re-organization of the nuclear and mitochondrial genomes of Babesia microti isolates.</title>
        <authorList>
            <person name="Cornillot E."/>
            <person name="Dassouli A."/>
            <person name="Garg A."/>
            <person name="Pachikara N."/>
            <person name="Randazzo S."/>
            <person name="Depoix D."/>
            <person name="Carcy B."/>
            <person name="Delbecq S."/>
            <person name="Frutos R."/>
            <person name="Silva J.C."/>
            <person name="Sutton R."/>
            <person name="Krause P.J."/>
            <person name="Mamoun C.B."/>
        </authorList>
    </citation>
    <scope>NUCLEOTIDE SEQUENCE [LARGE SCALE GENOMIC DNA]</scope>
    <source>
        <strain evidence="13 14">RI</strain>
    </source>
</reference>
<evidence type="ECO:0000256" key="2">
    <source>
        <dbReference type="ARBA" id="ARBA00004141"/>
    </source>
</evidence>
<comment type="catalytic activity">
    <reaction evidence="1 11">
        <text>Cleaves type-1 transmembrane domains using a catalytic dyad composed of serine and histidine that are contributed by different transmembrane domains.</text>
        <dbReference type="EC" id="3.4.21.105"/>
    </reaction>
</comment>
<reference evidence="13 14" key="1">
    <citation type="journal article" date="2012" name="Nucleic Acids Res.">
        <title>Sequencing of the smallest Apicomplexan genome from the human pathogen Babesia microti.</title>
        <authorList>
            <person name="Cornillot E."/>
            <person name="Hadj-Kaddour K."/>
            <person name="Dassouli A."/>
            <person name="Noel B."/>
            <person name="Ranwez V."/>
            <person name="Vacherie B."/>
            <person name="Augagneur Y."/>
            <person name="Bres V."/>
            <person name="Duclos A."/>
            <person name="Randazzo S."/>
            <person name="Carcy B."/>
            <person name="Debierre-Grockiego F."/>
            <person name="Delbecq S."/>
            <person name="Moubri-Menage K."/>
            <person name="Shams-Eldin H."/>
            <person name="Usmani-Brown S."/>
            <person name="Bringaud F."/>
            <person name="Wincker P."/>
            <person name="Vivares C.P."/>
            <person name="Schwarz R.T."/>
            <person name="Schetters T.P."/>
            <person name="Krause P.J."/>
            <person name="Gorenflot A."/>
            <person name="Berry V."/>
            <person name="Barbe V."/>
            <person name="Ben Mamoun C."/>
        </authorList>
    </citation>
    <scope>NUCLEOTIDE SEQUENCE [LARGE SCALE GENOMIC DNA]</scope>
    <source>
        <strain evidence="13 14">RI</strain>
    </source>
</reference>